<gene>
    <name evidence="2" type="ORF">GCM10007301_40340</name>
</gene>
<dbReference type="InterPro" id="IPR011033">
    <property type="entry name" value="PRC_barrel-like_sf"/>
</dbReference>
<dbReference type="PANTHER" id="PTHR36505">
    <property type="entry name" value="BLR1072 PROTEIN"/>
    <property type="match status" value="1"/>
</dbReference>
<dbReference type="AlphaFoldDB" id="A0A917FG80"/>
<dbReference type="SUPFAM" id="SSF50346">
    <property type="entry name" value="PRC-barrel domain"/>
    <property type="match status" value="1"/>
</dbReference>
<feature type="domain" description="PRC-barrel" evidence="1">
    <location>
        <begin position="12"/>
        <end position="74"/>
    </location>
</feature>
<dbReference type="Pfam" id="PF05239">
    <property type="entry name" value="PRC"/>
    <property type="match status" value="1"/>
</dbReference>
<comment type="caution">
    <text evidence="2">The sequence shown here is derived from an EMBL/GenBank/DDBJ whole genome shotgun (WGS) entry which is preliminary data.</text>
</comment>
<dbReference type="RefSeq" id="WP_188581928.1">
    <property type="nucleotide sequence ID" value="NZ_BMCT01000006.1"/>
</dbReference>
<evidence type="ECO:0000313" key="3">
    <source>
        <dbReference type="Proteomes" id="UP000606044"/>
    </source>
</evidence>
<dbReference type="Gene3D" id="2.30.30.240">
    <property type="entry name" value="PRC-barrel domain"/>
    <property type="match status" value="1"/>
</dbReference>
<evidence type="ECO:0000259" key="1">
    <source>
        <dbReference type="Pfam" id="PF05239"/>
    </source>
</evidence>
<organism evidence="2 3">
    <name type="scientific">Azorhizobium oxalatiphilum</name>
    <dbReference type="NCBI Taxonomy" id="980631"/>
    <lineage>
        <taxon>Bacteria</taxon>
        <taxon>Pseudomonadati</taxon>
        <taxon>Pseudomonadota</taxon>
        <taxon>Alphaproteobacteria</taxon>
        <taxon>Hyphomicrobiales</taxon>
        <taxon>Xanthobacteraceae</taxon>
        <taxon>Azorhizobium</taxon>
    </lineage>
</organism>
<proteinExistence type="predicted"/>
<dbReference type="EMBL" id="BMCT01000006">
    <property type="protein sequence ID" value="GGF76328.1"/>
    <property type="molecule type" value="Genomic_DNA"/>
</dbReference>
<dbReference type="Proteomes" id="UP000606044">
    <property type="component" value="Unassembled WGS sequence"/>
</dbReference>
<sequence>MEHKDETTSLIAIGKVKGTDVYDTEGKHLGVVHDVMIDKRSGLITAAIITFGSVLGLGGDHHRVPWNSLKYDTRQGGYVLGVPLRTEDGEPAFSPYMAAV</sequence>
<reference evidence="2" key="1">
    <citation type="journal article" date="2014" name="Int. J. Syst. Evol. Microbiol.">
        <title>Complete genome sequence of Corynebacterium casei LMG S-19264T (=DSM 44701T), isolated from a smear-ripened cheese.</title>
        <authorList>
            <consortium name="US DOE Joint Genome Institute (JGI-PGF)"/>
            <person name="Walter F."/>
            <person name="Albersmeier A."/>
            <person name="Kalinowski J."/>
            <person name="Ruckert C."/>
        </authorList>
    </citation>
    <scope>NUCLEOTIDE SEQUENCE</scope>
    <source>
        <strain evidence="2">CCM 7897</strain>
    </source>
</reference>
<evidence type="ECO:0000313" key="2">
    <source>
        <dbReference type="EMBL" id="GGF76328.1"/>
    </source>
</evidence>
<accession>A0A917FG80</accession>
<name>A0A917FG80_9HYPH</name>
<dbReference type="PANTHER" id="PTHR36505:SF1">
    <property type="entry name" value="BLR1072 PROTEIN"/>
    <property type="match status" value="1"/>
</dbReference>
<protein>
    <recommendedName>
        <fullName evidence="1">PRC-barrel domain-containing protein</fullName>
    </recommendedName>
</protein>
<reference evidence="2" key="2">
    <citation type="submission" date="2020-09" db="EMBL/GenBank/DDBJ databases">
        <authorList>
            <person name="Sun Q."/>
            <person name="Sedlacek I."/>
        </authorList>
    </citation>
    <scope>NUCLEOTIDE SEQUENCE</scope>
    <source>
        <strain evidence="2">CCM 7897</strain>
    </source>
</reference>
<dbReference type="InterPro" id="IPR027275">
    <property type="entry name" value="PRC-brl_dom"/>
</dbReference>
<keyword evidence="3" id="KW-1185">Reference proteome</keyword>